<protein>
    <recommendedName>
        <fullName evidence="4">TonB system biopolymer transport component</fullName>
    </recommendedName>
</protein>
<evidence type="ECO:0000256" key="1">
    <source>
        <dbReference type="SAM" id="Coils"/>
    </source>
</evidence>
<accession>A0ABM9A4K8</accession>
<evidence type="ECO:0000313" key="3">
    <source>
        <dbReference type="Proteomes" id="UP000838748"/>
    </source>
</evidence>
<sequence>MLSTAYANEFNAAQAIQNKTNSNSIQSQMNIDTSSQAAIKLRAEIEQLKQQVNDLTIYRNHLSAMIENQNQEKTSINTQIGEINQTRQGLVPLMYQMIDGLKQIIATSKPIQIEQREARVTKLQALMSQADVSDAEKYRQIIEAYQIELDYGNKLQQYQSQIGLSSGKKIEAQIVHLGKVALIARNPDHSQYWFWSDKANGWVPADSSTYQSLNQAYLVASKQETPSLLTLPVSLNVAKGEMK</sequence>
<reference evidence="2" key="1">
    <citation type="submission" date="2021-11" db="EMBL/GenBank/DDBJ databases">
        <authorList>
            <person name="Rodrigo-Torres L."/>
            <person name="Arahal R. D."/>
            <person name="Lucena T."/>
        </authorList>
    </citation>
    <scope>NUCLEOTIDE SEQUENCE</scope>
    <source>
        <strain evidence="2">CECT 7928</strain>
    </source>
</reference>
<organism evidence="2 3">
    <name type="scientific">Vibrio marisflavi CECT 7928</name>
    <dbReference type="NCBI Taxonomy" id="634439"/>
    <lineage>
        <taxon>Bacteria</taxon>
        <taxon>Pseudomonadati</taxon>
        <taxon>Pseudomonadota</taxon>
        <taxon>Gammaproteobacteria</taxon>
        <taxon>Vibrionales</taxon>
        <taxon>Vibrionaceae</taxon>
        <taxon>Vibrio</taxon>
    </lineage>
</organism>
<dbReference type="InterPro" id="IPR016866">
    <property type="entry name" value="UCP028069"/>
</dbReference>
<proteinExistence type="predicted"/>
<dbReference type="Pfam" id="PF11932">
    <property type="entry name" value="DUF3450"/>
    <property type="match status" value="1"/>
</dbReference>
<evidence type="ECO:0000313" key="2">
    <source>
        <dbReference type="EMBL" id="CAH0539654.1"/>
    </source>
</evidence>
<dbReference type="PIRSF" id="PIRSF028069">
    <property type="entry name" value="UCP028069"/>
    <property type="match status" value="1"/>
</dbReference>
<keyword evidence="3" id="KW-1185">Reference proteome</keyword>
<name>A0ABM9A4K8_9VIBR</name>
<comment type="caution">
    <text evidence="2">The sequence shown here is derived from an EMBL/GenBank/DDBJ whole genome shotgun (WGS) entry which is preliminary data.</text>
</comment>
<evidence type="ECO:0008006" key="4">
    <source>
        <dbReference type="Google" id="ProtNLM"/>
    </source>
</evidence>
<gene>
    <name evidence="2" type="ORF">VMF7928_02331</name>
</gene>
<dbReference type="EMBL" id="CAKLDM010000002">
    <property type="protein sequence ID" value="CAH0539654.1"/>
    <property type="molecule type" value="Genomic_DNA"/>
</dbReference>
<keyword evidence="1" id="KW-0175">Coiled coil</keyword>
<dbReference type="Proteomes" id="UP000838748">
    <property type="component" value="Unassembled WGS sequence"/>
</dbReference>
<feature type="coiled-coil region" evidence="1">
    <location>
        <begin position="31"/>
        <end position="58"/>
    </location>
</feature>